<comment type="caution">
    <text evidence="3">The sequence shown here is derived from an EMBL/GenBank/DDBJ whole genome shotgun (WGS) entry which is preliminary data.</text>
</comment>
<dbReference type="SUPFAM" id="SSF89447">
    <property type="entry name" value="AbrB/MazE/MraZ-like"/>
    <property type="match status" value="1"/>
</dbReference>
<dbReference type="AlphaFoldDB" id="A0A1F7UJL8"/>
<name>A0A1F7UJL8_9BACT</name>
<evidence type="ECO:0000259" key="2">
    <source>
        <dbReference type="PROSITE" id="PS51740"/>
    </source>
</evidence>
<proteinExistence type="predicted"/>
<dbReference type="GO" id="GO:0003677">
    <property type="term" value="F:DNA binding"/>
    <property type="evidence" value="ECO:0007669"/>
    <property type="project" value="UniProtKB-UniRule"/>
</dbReference>
<evidence type="ECO:0000313" key="4">
    <source>
        <dbReference type="Proteomes" id="UP000176604"/>
    </source>
</evidence>
<dbReference type="EMBL" id="MGEF01000031">
    <property type="protein sequence ID" value="OGL78462.1"/>
    <property type="molecule type" value="Genomic_DNA"/>
</dbReference>
<dbReference type="STRING" id="1802397.A3J43_00620"/>
<feature type="domain" description="SpoVT-AbrB" evidence="2">
    <location>
        <begin position="6"/>
        <end position="51"/>
    </location>
</feature>
<gene>
    <name evidence="3" type="ORF">A3J43_00620</name>
</gene>
<dbReference type="InterPro" id="IPR007159">
    <property type="entry name" value="SpoVT-AbrB_dom"/>
</dbReference>
<keyword evidence="1" id="KW-0238">DNA-binding</keyword>
<accession>A0A1F7UJL8</accession>
<evidence type="ECO:0000256" key="1">
    <source>
        <dbReference type="PROSITE-ProRule" id="PRU01076"/>
    </source>
</evidence>
<organism evidence="3 4">
    <name type="scientific">Candidatus Uhrbacteria bacterium RIFCSPHIGHO2_12_FULL_54_23</name>
    <dbReference type="NCBI Taxonomy" id="1802397"/>
    <lineage>
        <taxon>Bacteria</taxon>
        <taxon>Candidatus Uhriibacteriota</taxon>
    </lineage>
</organism>
<dbReference type="PROSITE" id="PS51740">
    <property type="entry name" value="SPOVT_ABRB"/>
    <property type="match status" value="1"/>
</dbReference>
<dbReference type="Proteomes" id="UP000176604">
    <property type="component" value="Unassembled WGS sequence"/>
</dbReference>
<reference evidence="3 4" key="1">
    <citation type="journal article" date="2016" name="Nat. Commun.">
        <title>Thousands of microbial genomes shed light on interconnected biogeochemical processes in an aquifer system.</title>
        <authorList>
            <person name="Anantharaman K."/>
            <person name="Brown C.T."/>
            <person name="Hug L.A."/>
            <person name="Sharon I."/>
            <person name="Castelle C.J."/>
            <person name="Probst A.J."/>
            <person name="Thomas B.C."/>
            <person name="Singh A."/>
            <person name="Wilkins M.J."/>
            <person name="Karaoz U."/>
            <person name="Brodie E.L."/>
            <person name="Williams K.H."/>
            <person name="Hubbard S.S."/>
            <person name="Banfield J.F."/>
        </authorList>
    </citation>
    <scope>NUCLEOTIDE SEQUENCE [LARGE SCALE GENOMIC DNA]</scope>
</reference>
<dbReference type="InterPro" id="IPR037914">
    <property type="entry name" value="SpoVT-AbrB_sf"/>
</dbReference>
<protein>
    <recommendedName>
        <fullName evidence="2">SpoVT-AbrB domain-containing protein</fullName>
    </recommendedName>
</protein>
<dbReference type="Gene3D" id="2.10.260.10">
    <property type="match status" value="1"/>
</dbReference>
<sequence length="107" mass="12368">MQNIPVKYVKSFSRGQITIPKPIREDLGMGDDFWLKLYVKDGRIVGEPMAPHEEKKPSREEYIQELLAIKGDWLDPHELARNRKRSEARAARTQKRLARAFDAHGAV</sequence>
<evidence type="ECO:0000313" key="3">
    <source>
        <dbReference type="EMBL" id="OGL78462.1"/>
    </source>
</evidence>